<evidence type="ECO:0000313" key="2">
    <source>
        <dbReference type="Proteomes" id="UP000678895"/>
    </source>
</evidence>
<dbReference type="Proteomes" id="UP000678895">
    <property type="component" value="Unassembled WGS sequence"/>
</dbReference>
<dbReference type="RefSeq" id="WP_301629149.1">
    <property type="nucleotide sequence ID" value="NZ_BORS01000012.1"/>
</dbReference>
<proteinExistence type="predicted"/>
<comment type="caution">
    <text evidence="1">The sequence shown here is derived from an EMBL/GenBank/DDBJ whole genome shotgun (WGS) entry which is preliminary data.</text>
</comment>
<accession>A0A920CLU6</accession>
<evidence type="ECO:0000313" key="1">
    <source>
        <dbReference type="EMBL" id="GIO43810.1"/>
    </source>
</evidence>
<organism evidence="1 2">
    <name type="scientific">Paenibacillus apis</name>
    <dbReference type="NCBI Taxonomy" id="1792174"/>
    <lineage>
        <taxon>Bacteria</taxon>
        <taxon>Bacillati</taxon>
        <taxon>Bacillota</taxon>
        <taxon>Bacilli</taxon>
        <taxon>Bacillales</taxon>
        <taxon>Paenibacillaceae</taxon>
        <taxon>Paenibacillus</taxon>
    </lineage>
</organism>
<reference evidence="1" key="1">
    <citation type="submission" date="2021-03" db="EMBL/GenBank/DDBJ databases">
        <title>Antimicrobial resistance genes in bacteria isolated from Japanese honey, and their potential for conferring macrolide and lincosamide resistance in the American foulbrood pathogen Paenibacillus larvae.</title>
        <authorList>
            <person name="Okamoto M."/>
            <person name="Kumagai M."/>
            <person name="Kanamori H."/>
            <person name="Takamatsu D."/>
        </authorList>
    </citation>
    <scope>NUCLEOTIDE SEQUENCE</scope>
    <source>
        <strain evidence="1">J41TS4</strain>
    </source>
</reference>
<keyword evidence="2" id="KW-1185">Reference proteome</keyword>
<sequence length="52" mass="5830">MLNGSCEHISAHYEGQPVGTARIRIFEGIGKLGYQTSSDEFIEDEIPHLLRI</sequence>
<dbReference type="EMBL" id="BORS01000012">
    <property type="protein sequence ID" value="GIO43810.1"/>
    <property type="molecule type" value="Genomic_DNA"/>
</dbReference>
<name>A0A920CLU6_9BACL</name>
<gene>
    <name evidence="1" type="ORF">J41TS4_35680</name>
</gene>
<protein>
    <submittedName>
        <fullName evidence="1">Uncharacterized protein</fullName>
    </submittedName>
</protein>
<dbReference type="AlphaFoldDB" id="A0A920CLU6"/>